<dbReference type="Gene3D" id="3.30.930.10">
    <property type="entry name" value="Bira Bifunctional Protein, Domain 2"/>
    <property type="match status" value="1"/>
</dbReference>
<dbReference type="InterPro" id="IPR017441">
    <property type="entry name" value="Protein_kinase_ATP_BS"/>
</dbReference>
<dbReference type="PROSITE" id="PS00107">
    <property type="entry name" value="PROTEIN_KINASE_ATP"/>
    <property type="match status" value="1"/>
</dbReference>
<feature type="binding site" evidence="11 12">
    <location>
        <position position="632"/>
    </location>
    <ligand>
        <name>ATP</name>
        <dbReference type="ChEBI" id="CHEBI:30616"/>
    </ligand>
</feature>
<dbReference type="InterPro" id="IPR041715">
    <property type="entry name" value="HisRS-like_core"/>
</dbReference>
<dbReference type="InterPro" id="IPR050339">
    <property type="entry name" value="CC_SR_Kinase"/>
</dbReference>
<keyword evidence="17" id="KW-1185">Reference proteome</keyword>
<feature type="active site" description="Proton acceptor" evidence="10">
    <location>
        <position position="866"/>
    </location>
</feature>
<feature type="compositionally biased region" description="Basic and acidic residues" evidence="13">
    <location>
        <begin position="207"/>
        <end position="218"/>
    </location>
</feature>
<dbReference type="Pfam" id="PF13393">
    <property type="entry name" value="tRNA-synt_His"/>
    <property type="match status" value="1"/>
</dbReference>
<feature type="domain" description="Protein kinase" evidence="14">
    <location>
        <begin position="270"/>
        <end position="552"/>
    </location>
</feature>
<dbReference type="PIRSF" id="PIRSF000660">
    <property type="entry name" value="Ser/Thr_PK_GCN2"/>
    <property type="match status" value="1"/>
</dbReference>
<dbReference type="Gene3D" id="3.10.110.10">
    <property type="entry name" value="Ubiquitin Conjugating Enzyme"/>
    <property type="match status" value="1"/>
</dbReference>
<feature type="compositionally biased region" description="Basic and acidic residues" evidence="13">
    <location>
        <begin position="245"/>
        <end position="257"/>
    </location>
</feature>
<evidence type="ECO:0000256" key="11">
    <source>
        <dbReference type="PIRSR" id="PIRSR000660-2"/>
    </source>
</evidence>
<keyword evidence="6 11" id="KW-0067">ATP-binding</keyword>
<feature type="region of interest" description="Disordered" evidence="13">
    <location>
        <begin position="737"/>
        <end position="810"/>
    </location>
</feature>
<dbReference type="SUPFAM" id="SSF55681">
    <property type="entry name" value="Class II aaRS and biotin synthetases"/>
    <property type="match status" value="1"/>
</dbReference>
<dbReference type="EC" id="2.7.11.1" evidence="1"/>
<feature type="compositionally biased region" description="Low complexity" evidence="13">
    <location>
        <begin position="737"/>
        <end position="751"/>
    </location>
</feature>
<dbReference type="FunFam" id="3.30.930.10:FF:000031">
    <property type="entry name" value="Eukaryotic translation initiation factor 2-alpha kinase 4"/>
    <property type="match status" value="1"/>
</dbReference>
<dbReference type="Pfam" id="PF05773">
    <property type="entry name" value="RWD"/>
    <property type="match status" value="1"/>
</dbReference>
<dbReference type="GO" id="GO:0000077">
    <property type="term" value="P:DNA damage checkpoint signaling"/>
    <property type="evidence" value="ECO:0007669"/>
    <property type="project" value="InterPro"/>
</dbReference>
<keyword evidence="4 11" id="KW-0547">Nucleotide-binding</keyword>
<dbReference type="CDD" id="cd14012">
    <property type="entry name" value="PK_eIF2AK_GCN2_rpt1"/>
    <property type="match status" value="1"/>
</dbReference>
<dbReference type="SUPFAM" id="SSF56112">
    <property type="entry name" value="Protein kinase-like (PK-like)"/>
    <property type="match status" value="2"/>
</dbReference>
<dbReference type="InterPro" id="IPR008271">
    <property type="entry name" value="Ser/Thr_kinase_AS"/>
</dbReference>
<dbReference type="Pfam" id="PF00069">
    <property type="entry name" value="Pkinase"/>
    <property type="match status" value="3"/>
</dbReference>
<evidence type="ECO:0000256" key="6">
    <source>
        <dbReference type="ARBA" id="ARBA00022840"/>
    </source>
</evidence>
<dbReference type="GeneID" id="119740896"/>
<organism evidence="16 17">
    <name type="scientific">Patiria miniata</name>
    <name type="common">Bat star</name>
    <name type="synonym">Asterina miniata</name>
    <dbReference type="NCBI Taxonomy" id="46514"/>
    <lineage>
        <taxon>Eukaryota</taxon>
        <taxon>Metazoa</taxon>
        <taxon>Echinodermata</taxon>
        <taxon>Eleutherozoa</taxon>
        <taxon>Asterozoa</taxon>
        <taxon>Asteroidea</taxon>
        <taxon>Valvatacea</taxon>
        <taxon>Valvatida</taxon>
        <taxon>Asterinidae</taxon>
        <taxon>Patiria</taxon>
    </lineage>
</organism>
<dbReference type="Gene3D" id="3.40.50.800">
    <property type="entry name" value="Anticodon-binding domain"/>
    <property type="match status" value="1"/>
</dbReference>
<dbReference type="EnsemblMetazoa" id="XM_038216368.1">
    <property type="protein sequence ID" value="XP_038072296.1"/>
    <property type="gene ID" value="LOC119740896"/>
</dbReference>
<proteinExistence type="inferred from homology"/>
<dbReference type="InterPro" id="IPR016135">
    <property type="entry name" value="UBQ-conjugating_enzyme/RWD"/>
</dbReference>
<dbReference type="CDD" id="cd14046">
    <property type="entry name" value="STKc_EIF2AK4_GCN2_rpt2"/>
    <property type="match status" value="1"/>
</dbReference>
<evidence type="ECO:0000256" key="8">
    <source>
        <dbReference type="ARBA" id="ARBA00047899"/>
    </source>
</evidence>
<evidence type="ECO:0000256" key="3">
    <source>
        <dbReference type="ARBA" id="ARBA00022679"/>
    </source>
</evidence>
<dbReference type="GO" id="GO:0005634">
    <property type="term" value="C:nucleus"/>
    <property type="evidence" value="ECO:0007669"/>
    <property type="project" value="TreeGrafter"/>
</dbReference>
<dbReference type="SMART" id="SM00591">
    <property type="entry name" value="RWD"/>
    <property type="match status" value="1"/>
</dbReference>
<feature type="domain" description="RWD" evidence="15">
    <location>
        <begin position="14"/>
        <end position="125"/>
    </location>
</feature>
<dbReference type="InterPro" id="IPR000719">
    <property type="entry name" value="Prot_kinase_dom"/>
</dbReference>
<feature type="region of interest" description="Disordered" evidence="13">
    <location>
        <begin position="539"/>
        <end position="582"/>
    </location>
</feature>
<feature type="compositionally biased region" description="Basic and acidic residues" evidence="13">
    <location>
        <begin position="185"/>
        <end position="196"/>
    </location>
</feature>
<evidence type="ECO:0000256" key="12">
    <source>
        <dbReference type="PROSITE-ProRule" id="PRU10141"/>
    </source>
</evidence>
<dbReference type="FunFam" id="3.10.110.10:FF:000057">
    <property type="entry name" value="eukaryotic translation initiation factor 2-alpha kinase 4"/>
    <property type="match status" value="1"/>
</dbReference>
<dbReference type="PANTHER" id="PTHR11042:SF136">
    <property type="entry name" value="EIF-2-ALPHA KINASE GCN2"/>
    <property type="match status" value="1"/>
</dbReference>
<dbReference type="OrthoDB" id="6778822at2759"/>
<dbReference type="PROSITE" id="PS50011">
    <property type="entry name" value="PROTEIN_KINASE_DOM"/>
    <property type="match status" value="2"/>
</dbReference>
<reference evidence="16" key="1">
    <citation type="submission" date="2022-11" db="UniProtKB">
        <authorList>
            <consortium name="EnsemblMetazoa"/>
        </authorList>
    </citation>
    <scope>IDENTIFICATION</scope>
</reference>
<evidence type="ECO:0000259" key="14">
    <source>
        <dbReference type="PROSITE" id="PS50011"/>
    </source>
</evidence>
<feature type="compositionally biased region" description="Polar residues" evidence="13">
    <location>
        <begin position="676"/>
        <end position="713"/>
    </location>
</feature>
<evidence type="ECO:0000256" key="10">
    <source>
        <dbReference type="PIRSR" id="PIRSR000660-1"/>
    </source>
</evidence>
<evidence type="ECO:0000313" key="16">
    <source>
        <dbReference type="EnsemblMetazoa" id="XP_038072296.1"/>
    </source>
</evidence>
<accession>A0A914B806</accession>
<dbReference type="InterPro" id="IPR045864">
    <property type="entry name" value="aa-tRNA-synth_II/BPL/LPL"/>
</dbReference>
<dbReference type="GO" id="GO:0004694">
    <property type="term" value="F:eukaryotic translation initiation factor 2alpha kinase activity"/>
    <property type="evidence" value="ECO:0007669"/>
    <property type="project" value="InterPro"/>
</dbReference>
<evidence type="ECO:0000256" key="4">
    <source>
        <dbReference type="ARBA" id="ARBA00022741"/>
    </source>
</evidence>
<evidence type="ECO:0000256" key="13">
    <source>
        <dbReference type="SAM" id="MobiDB-lite"/>
    </source>
</evidence>
<dbReference type="RefSeq" id="XP_038072296.1">
    <property type="nucleotide sequence ID" value="XM_038216368.1"/>
</dbReference>
<feature type="compositionally biased region" description="Polar residues" evidence="13">
    <location>
        <begin position="556"/>
        <end position="575"/>
    </location>
</feature>
<dbReference type="InterPro" id="IPR024435">
    <property type="entry name" value="HisRS-related_dom"/>
</dbReference>
<feature type="region of interest" description="Disordered" evidence="13">
    <location>
        <begin position="141"/>
        <end position="167"/>
    </location>
</feature>
<evidence type="ECO:0000256" key="5">
    <source>
        <dbReference type="ARBA" id="ARBA00022777"/>
    </source>
</evidence>
<dbReference type="FunFam" id="3.40.50.800:FF:000009">
    <property type="entry name" value="Eukaryotic translation initiation factor 2-alpha kinase"/>
    <property type="match status" value="1"/>
</dbReference>
<dbReference type="InterPro" id="IPR006575">
    <property type="entry name" value="RWD_dom"/>
</dbReference>
<keyword evidence="3" id="KW-0808">Transferase</keyword>
<keyword evidence="5" id="KW-0418">Kinase</keyword>
<evidence type="ECO:0000256" key="7">
    <source>
        <dbReference type="ARBA" id="ARBA00037982"/>
    </source>
</evidence>
<name>A0A914B806_PATMI</name>
<dbReference type="Proteomes" id="UP000887568">
    <property type="component" value="Unplaced"/>
</dbReference>
<dbReference type="SMART" id="SM00220">
    <property type="entry name" value="S_TKc"/>
    <property type="match status" value="1"/>
</dbReference>
<dbReference type="SUPFAM" id="SSF54495">
    <property type="entry name" value="UBC-like"/>
    <property type="match status" value="1"/>
</dbReference>
<evidence type="ECO:0000256" key="1">
    <source>
        <dbReference type="ARBA" id="ARBA00012513"/>
    </source>
</evidence>
<dbReference type="InterPro" id="IPR036621">
    <property type="entry name" value="Anticodon-bd_dom_sf"/>
</dbReference>
<feature type="region of interest" description="Disordered" evidence="13">
    <location>
        <begin position="185"/>
        <end position="279"/>
    </location>
</feature>
<dbReference type="InterPro" id="IPR011009">
    <property type="entry name" value="Kinase-like_dom_sf"/>
</dbReference>
<feature type="compositionally biased region" description="Basic and acidic residues" evidence="13">
    <location>
        <begin position="785"/>
        <end position="798"/>
    </location>
</feature>
<comment type="similarity">
    <text evidence="7">Belongs to the protein kinase superfamily. Ser/Thr protein kinase family. GCN2 subfamily.</text>
</comment>
<dbReference type="Gene3D" id="3.30.200.20">
    <property type="entry name" value="Phosphorylase Kinase, domain 1"/>
    <property type="match status" value="1"/>
</dbReference>
<dbReference type="Pfam" id="PF12745">
    <property type="entry name" value="HGTP_anticodon2"/>
    <property type="match status" value="1"/>
</dbReference>
<sequence length="1670" mass="188156">MSDSVESFQERQDNESEVLQAIFMDDFVDVNKGDHRDGMNIKLHLTPQQGMSGCGNAHVTVDMRVTCPPRYPEVLPDIVFEREKGLSTDKLKHLSKEINSMAKKLKGEVMILELAQHVQAFLHAHNVPGYKSFYEEMMSNKKKEQEKEAKEREKQQQLQRKREEKERMEIEEEILKMQSAKEEIKRRKELANKESEATDQTVPPSPEKTKEVSGRNQRDSAPNRGKRQPDPVDAGSDNSRGRVRTLSESKNTKHQSENEAPNQRHPKARRSRSDSYHRGVVTTVFNTKTERTINRGQVISYSDKGSTTYVGMDSQSGELVTLREWVMKWKHGKGRKPLPDEEQAAENCIKQLGTIEQELLSLIKLEHPNLVHYLAIKHTQGKEAVTVELLMEYTKGGSLDLQAFGGTPIPLDVLRQYASDLLEALVYLHGRGVVHKNLQASSVYVDSHGSLRLADYSLCKRLDDLNESIQAGSHNVRFSEEKSYGGRGGKKGDILKLGILLIELIQAQEGVQYPCEVPQDLPADLQDLLNRCLDTDERNRSSASSLQDHPFIKPSISVSPETNSNLPNDLNSSAGNEKEADVSIPEPKSYDIHLGHSRLRSEFEVLDFLGKGGFGSVTKVLNKLDGSIYAIKRILLNPKSRELNRKITREVKLLSRLNHENVVRYFNSWIEVAESPPTTETDSDSLGTVTNTTGPIQKPTPDTRQPTSDKNSLSISDDIEKLAPKVSFSTLGSVDWSTSHDTGGLDSSSDSSSDEEDVFGASFMPCSDSSDGIEFEHNNSSPDISDSKSKQEEGKKPTDANLPPQDVEPSRPLQYLYIQMEFCEKSTLRTAIDQGLYLDERRVWRYLREIVEGLAHIHSQGMIHRDLKPVNIFLDSNDLVKIGDFGLATAGNMGTAALPDIPQGDLHEAQLLEGSAGTGSHLTGKVGTALYVSPELCQAKSSHYNQKVDLYSLGIIFFEMCNPPLATGMERVQMLGRVREENIHFPDTFDEFKHENEAFILRWLLNHDPEARPTAQELLQSKHLPPPQMEDARLQEMLRHTISNSQSKAYRHIIQELFHQTVPAPADFTYDMDMHKGFSFKSSVVQQAVYETLCRIFQKHSALRVNTPLLLPRNKQLERSEMCVNLMTHSGGLVSLAYDLRIPFARFVARNNVTNLKRYCIERVYRERQIYGCHPRELTECAFDIVTSSSVGLIPDAEILHIVSEIINEFPALQARNYSIRLNHTSLLTAVLNHCGIPGDKHHEVYKILSDARTEKLTKLQIQTRLCSMSLSEQQVRNLYSYIELEGHHSKVAGALKSLVNCKGPSGSMVKQGLHELEAIISQAQVFGIRLEMIVTLSLVYNIHCFSGVIFQFVAESVHRKKKTGMDVLAAGGRYDQLIQIFKKPSSQQHQVCPSAVGISVSFEKIVSAVLQDTYMYSLSETTPSVCDVLVCAIGSSSSYKDKIKVVRDLWASGLRADILYDSTMPLEEIQDYCRAVSISYLVVLKDRNETVKIRFFDKEKQVTEYRADFHNVVETLHQMISTSKTETLEGVQQTTIKLAMLETMPTSNATNYNVTFVPRPEISARKKHERVVRIQSKIEPVLECITSKTKVEVVAVDLPLAVVKSMVAVLDFDGESNYSSSVSTLRDMHIKYKKVLDEICYVLQKFKLDNGVSFVILYTYKEDAFKVIY</sequence>
<dbReference type="FunFam" id="1.10.510.10:FF:000353">
    <property type="entry name" value="Eukaryotic translation initiation factor 2-alpha kinase 4"/>
    <property type="match status" value="1"/>
</dbReference>
<evidence type="ECO:0000256" key="9">
    <source>
        <dbReference type="ARBA" id="ARBA00048679"/>
    </source>
</evidence>
<evidence type="ECO:0000259" key="15">
    <source>
        <dbReference type="PROSITE" id="PS50908"/>
    </source>
</evidence>
<feature type="region of interest" description="Disordered" evidence="13">
    <location>
        <begin position="675"/>
        <end position="713"/>
    </location>
</feature>
<evidence type="ECO:0000256" key="2">
    <source>
        <dbReference type="ARBA" id="ARBA00022527"/>
    </source>
</evidence>
<comment type="catalytic activity">
    <reaction evidence="8">
        <text>L-threonyl-[protein] + ATP = O-phospho-L-threonyl-[protein] + ADP + H(+)</text>
        <dbReference type="Rhea" id="RHEA:46608"/>
        <dbReference type="Rhea" id="RHEA-COMP:11060"/>
        <dbReference type="Rhea" id="RHEA-COMP:11605"/>
        <dbReference type="ChEBI" id="CHEBI:15378"/>
        <dbReference type="ChEBI" id="CHEBI:30013"/>
        <dbReference type="ChEBI" id="CHEBI:30616"/>
        <dbReference type="ChEBI" id="CHEBI:61977"/>
        <dbReference type="ChEBI" id="CHEBI:456216"/>
        <dbReference type="EC" id="2.7.11.1"/>
    </reaction>
</comment>
<dbReference type="Gene3D" id="1.10.510.10">
    <property type="entry name" value="Transferase(Phosphotransferase) domain 1"/>
    <property type="match status" value="2"/>
</dbReference>
<protein>
    <recommendedName>
        <fullName evidence="1">non-specific serine/threonine protein kinase</fullName>
        <ecNumber evidence="1">2.7.11.1</ecNumber>
    </recommendedName>
</protein>
<dbReference type="InterPro" id="IPR016255">
    <property type="entry name" value="Gcn2"/>
</dbReference>
<dbReference type="PROSITE" id="PS50908">
    <property type="entry name" value="RWD"/>
    <property type="match status" value="1"/>
</dbReference>
<dbReference type="OMA" id="FEDIAWD"/>
<keyword evidence="2" id="KW-0723">Serine/threonine-protein kinase</keyword>
<dbReference type="GO" id="GO:0005737">
    <property type="term" value="C:cytoplasm"/>
    <property type="evidence" value="ECO:0007669"/>
    <property type="project" value="TreeGrafter"/>
</dbReference>
<feature type="domain" description="Protein kinase" evidence="14">
    <location>
        <begin position="603"/>
        <end position="1024"/>
    </location>
</feature>
<dbReference type="CDD" id="cd23823">
    <property type="entry name" value="RWD_GCN2"/>
    <property type="match status" value="1"/>
</dbReference>
<evidence type="ECO:0000313" key="17">
    <source>
        <dbReference type="Proteomes" id="UP000887568"/>
    </source>
</evidence>
<dbReference type="PROSITE" id="PS00108">
    <property type="entry name" value="PROTEIN_KINASE_ST"/>
    <property type="match status" value="1"/>
</dbReference>
<dbReference type="CTD" id="440275"/>
<feature type="binding site" evidence="11">
    <location>
        <begin position="609"/>
        <end position="617"/>
    </location>
    <ligand>
        <name>ATP</name>
        <dbReference type="ChEBI" id="CHEBI:30616"/>
    </ligand>
</feature>
<comment type="catalytic activity">
    <reaction evidence="9">
        <text>L-seryl-[protein] + ATP = O-phospho-L-seryl-[protein] + ADP + H(+)</text>
        <dbReference type="Rhea" id="RHEA:17989"/>
        <dbReference type="Rhea" id="RHEA-COMP:9863"/>
        <dbReference type="Rhea" id="RHEA-COMP:11604"/>
        <dbReference type="ChEBI" id="CHEBI:15378"/>
        <dbReference type="ChEBI" id="CHEBI:29999"/>
        <dbReference type="ChEBI" id="CHEBI:30616"/>
        <dbReference type="ChEBI" id="CHEBI:83421"/>
        <dbReference type="ChEBI" id="CHEBI:456216"/>
        <dbReference type="EC" id="2.7.11.1"/>
    </reaction>
</comment>
<dbReference type="GO" id="GO:0005524">
    <property type="term" value="F:ATP binding"/>
    <property type="evidence" value="ECO:0007669"/>
    <property type="project" value="UniProtKB-UniRule"/>
</dbReference>
<dbReference type="PANTHER" id="PTHR11042">
    <property type="entry name" value="EUKARYOTIC TRANSLATION INITIATION FACTOR 2-ALPHA KINASE EIF2-ALPHA KINASE -RELATED"/>
    <property type="match status" value="1"/>
</dbReference>